<dbReference type="InterPro" id="IPR039420">
    <property type="entry name" value="WalR-like"/>
</dbReference>
<dbReference type="Gene3D" id="3.40.50.2300">
    <property type="match status" value="1"/>
</dbReference>
<evidence type="ECO:0000256" key="3">
    <source>
        <dbReference type="ARBA" id="ARBA00023163"/>
    </source>
</evidence>
<dbReference type="Pfam" id="PF00072">
    <property type="entry name" value="Response_reg"/>
    <property type="match status" value="1"/>
</dbReference>
<keyword evidence="3" id="KW-0804">Transcription</keyword>
<dbReference type="Proteomes" id="UP000054388">
    <property type="component" value="Unassembled WGS sequence"/>
</dbReference>
<dbReference type="AlphaFoldDB" id="A0A101CJG8"/>
<evidence type="ECO:0000256" key="1">
    <source>
        <dbReference type="ARBA" id="ARBA00023015"/>
    </source>
</evidence>
<keyword evidence="4" id="KW-0597">Phosphoprotein</keyword>
<reference evidence="6 7" key="1">
    <citation type="submission" date="2015-10" db="EMBL/GenBank/DDBJ databases">
        <title>Genome sequence of Chryseobacterium greenlandense.</title>
        <authorList>
            <person name="Newman J."/>
            <person name="Fischer K."/>
            <person name="Miller J."/>
        </authorList>
    </citation>
    <scope>NUCLEOTIDE SEQUENCE [LARGE SCALE GENOMIC DNA]</scope>
    <source>
        <strain evidence="6 7">UMB34</strain>
    </source>
</reference>
<feature type="domain" description="Response regulatory" evidence="5">
    <location>
        <begin position="100"/>
        <end position="217"/>
    </location>
</feature>
<accession>A0A101CJG8</accession>
<evidence type="ECO:0000313" key="7">
    <source>
        <dbReference type="Proteomes" id="UP000054388"/>
    </source>
</evidence>
<proteinExistence type="predicted"/>
<keyword evidence="1" id="KW-0805">Transcription regulation</keyword>
<protein>
    <recommendedName>
        <fullName evidence="5">Response regulatory domain-containing protein</fullName>
    </recommendedName>
</protein>
<evidence type="ECO:0000313" key="6">
    <source>
        <dbReference type="EMBL" id="KUJ57365.1"/>
    </source>
</evidence>
<gene>
    <name evidence="6" type="ORF">AR686_00920</name>
</gene>
<dbReference type="InterPro" id="IPR058245">
    <property type="entry name" value="NreC/VraR/RcsB-like_REC"/>
</dbReference>
<dbReference type="PANTHER" id="PTHR43214">
    <property type="entry name" value="TWO-COMPONENT RESPONSE REGULATOR"/>
    <property type="match status" value="1"/>
</dbReference>
<dbReference type="PANTHER" id="PTHR43214:SF41">
    <property type="entry name" value="NITRATE_NITRITE RESPONSE REGULATOR PROTEIN NARP"/>
    <property type="match status" value="1"/>
</dbReference>
<dbReference type="GO" id="GO:0003677">
    <property type="term" value="F:DNA binding"/>
    <property type="evidence" value="ECO:0007669"/>
    <property type="project" value="UniProtKB-KW"/>
</dbReference>
<dbReference type="SMART" id="SM00448">
    <property type="entry name" value="REC"/>
    <property type="match status" value="1"/>
</dbReference>
<comment type="caution">
    <text evidence="6">The sequence shown here is derived from an EMBL/GenBank/DDBJ whole genome shotgun (WGS) entry which is preliminary data.</text>
</comment>
<feature type="modified residue" description="4-aspartylphosphate" evidence="4">
    <location>
        <position position="152"/>
    </location>
</feature>
<evidence type="ECO:0000256" key="2">
    <source>
        <dbReference type="ARBA" id="ARBA00023125"/>
    </source>
</evidence>
<dbReference type="GO" id="GO:0000160">
    <property type="term" value="P:phosphorelay signal transduction system"/>
    <property type="evidence" value="ECO:0007669"/>
    <property type="project" value="InterPro"/>
</dbReference>
<evidence type="ECO:0000259" key="5">
    <source>
        <dbReference type="PROSITE" id="PS50110"/>
    </source>
</evidence>
<dbReference type="InterPro" id="IPR001789">
    <property type="entry name" value="Sig_transdc_resp-reg_receiver"/>
</dbReference>
<dbReference type="InterPro" id="IPR011006">
    <property type="entry name" value="CheY-like_superfamily"/>
</dbReference>
<sequence>MDGKDIFYPEFDHPATQLSAFSLCIDVFIISLKNGEIVHFKPNEIAHFKDWLDRFKVRDIEVDKGIPYVTRTPNLSKAPNGFFNLIKLSKKKMSKEQIIKVGMIDDHDMLRKGICDFLMGFGFEILFEAENGKMAMKKMEEIEVVPDVMVVDINMPVMNGFETAKALNEKYPQTKVLAFSINDDVQDVVKMLQRGVKGYILKGADPEELKKAITVINDGGHYFSAGVAEIAKEYYKQFPQ</sequence>
<dbReference type="CDD" id="cd17535">
    <property type="entry name" value="REC_NarL-like"/>
    <property type="match status" value="1"/>
</dbReference>
<dbReference type="SUPFAM" id="SSF52172">
    <property type="entry name" value="CheY-like"/>
    <property type="match status" value="1"/>
</dbReference>
<dbReference type="GeneID" id="95430679"/>
<keyword evidence="2" id="KW-0238">DNA-binding</keyword>
<name>A0A101CJG8_9FLAO</name>
<dbReference type="PROSITE" id="PS50110">
    <property type="entry name" value="RESPONSE_REGULATORY"/>
    <property type="match status" value="1"/>
</dbReference>
<evidence type="ECO:0000256" key="4">
    <source>
        <dbReference type="PROSITE-ProRule" id="PRU00169"/>
    </source>
</evidence>
<organism evidence="6 7">
    <name type="scientific">Chryseobacterium aquaticum subsp. greenlandense</name>
    <dbReference type="NCBI Taxonomy" id="345663"/>
    <lineage>
        <taxon>Bacteria</taxon>
        <taxon>Pseudomonadati</taxon>
        <taxon>Bacteroidota</taxon>
        <taxon>Flavobacteriia</taxon>
        <taxon>Flavobacteriales</taxon>
        <taxon>Weeksellaceae</taxon>
        <taxon>Chryseobacterium group</taxon>
        <taxon>Chryseobacterium</taxon>
    </lineage>
</organism>
<dbReference type="RefSeq" id="WP_002995984.1">
    <property type="nucleotide sequence ID" value="NZ_LMAI01000002.1"/>
</dbReference>
<dbReference type="EMBL" id="LMAI01000002">
    <property type="protein sequence ID" value="KUJ57365.1"/>
    <property type="molecule type" value="Genomic_DNA"/>
</dbReference>